<keyword evidence="2" id="KW-0012">Acyltransferase</keyword>
<dbReference type="GO" id="GO:0016747">
    <property type="term" value="F:acyltransferase activity, transferring groups other than amino-acyl groups"/>
    <property type="evidence" value="ECO:0007669"/>
    <property type="project" value="InterPro"/>
</dbReference>
<dbReference type="AlphaFoldDB" id="A0A3E0WES5"/>
<reference evidence="4 5" key="1">
    <citation type="submission" date="2017-04" db="EMBL/GenBank/DDBJ databases">
        <title>Comparative genome analysis of Subtercola boreus.</title>
        <authorList>
            <person name="Cho Y.-J."/>
            <person name="Cho A."/>
            <person name="Kim O.-S."/>
            <person name="Lee J.-I."/>
        </authorList>
    </citation>
    <scope>NUCLEOTIDE SEQUENCE [LARGE SCALE GENOMIC DNA]</scope>
    <source>
        <strain evidence="4 5">P28004</strain>
    </source>
</reference>
<evidence type="ECO:0000259" key="3">
    <source>
        <dbReference type="PROSITE" id="PS51186"/>
    </source>
</evidence>
<evidence type="ECO:0000256" key="2">
    <source>
        <dbReference type="ARBA" id="ARBA00023315"/>
    </source>
</evidence>
<dbReference type="PANTHER" id="PTHR43877">
    <property type="entry name" value="AMINOALKYLPHOSPHONATE N-ACETYLTRANSFERASE-RELATED-RELATED"/>
    <property type="match status" value="1"/>
</dbReference>
<proteinExistence type="predicted"/>
<dbReference type="PANTHER" id="PTHR43877:SF2">
    <property type="entry name" value="AMINOALKYLPHOSPHONATE N-ACETYLTRANSFERASE-RELATED"/>
    <property type="match status" value="1"/>
</dbReference>
<dbReference type="Pfam" id="PF00583">
    <property type="entry name" value="Acetyltransf_1"/>
    <property type="match status" value="1"/>
</dbReference>
<sequence length="179" mass="18964">MTVQTRPLREDDLSDLLALNNAAVPAVNALDEPALSALIAASHGSLAVVDCEHPEQLAGFVICLLPGREYASENYRWFSARSTSFLYVDRIVIAEGSRGGGLGQVLYASVFATARAAGAAEVFCEVNLEPPNPGSLVFHERLGFAEVGRQSTKSGSVVVALLARDVWAPRSKPALGLQA</sequence>
<dbReference type="InterPro" id="IPR016181">
    <property type="entry name" value="Acyl_CoA_acyltransferase"/>
</dbReference>
<dbReference type="EMBL" id="NBXE01000017">
    <property type="protein sequence ID" value="RFA28115.1"/>
    <property type="molecule type" value="Genomic_DNA"/>
</dbReference>
<organism evidence="4 5">
    <name type="scientific">Subtercola boreus</name>
    <dbReference type="NCBI Taxonomy" id="120213"/>
    <lineage>
        <taxon>Bacteria</taxon>
        <taxon>Bacillati</taxon>
        <taxon>Actinomycetota</taxon>
        <taxon>Actinomycetes</taxon>
        <taxon>Micrococcales</taxon>
        <taxon>Microbacteriaceae</taxon>
        <taxon>Subtercola</taxon>
    </lineage>
</organism>
<dbReference type="RefSeq" id="WP_116417907.1">
    <property type="nucleotide sequence ID" value="NZ_NBXC01000012.1"/>
</dbReference>
<feature type="domain" description="N-acetyltransferase" evidence="3">
    <location>
        <begin position="3"/>
        <end position="164"/>
    </location>
</feature>
<keyword evidence="1" id="KW-0808">Transferase</keyword>
<dbReference type="OrthoDB" id="6182349at2"/>
<dbReference type="InterPro" id="IPR000182">
    <property type="entry name" value="GNAT_dom"/>
</dbReference>
<evidence type="ECO:0000313" key="5">
    <source>
        <dbReference type="Proteomes" id="UP000257080"/>
    </source>
</evidence>
<dbReference type="PROSITE" id="PS51186">
    <property type="entry name" value="GNAT"/>
    <property type="match status" value="1"/>
</dbReference>
<name>A0A3E0WES5_9MICO</name>
<dbReference type="SUPFAM" id="SSF55729">
    <property type="entry name" value="Acyl-CoA N-acyltransferases (Nat)"/>
    <property type="match status" value="1"/>
</dbReference>
<gene>
    <name evidence="4" type="ORF">B7R25_05200</name>
</gene>
<dbReference type="InterPro" id="IPR016890">
    <property type="entry name" value="UCP028520"/>
</dbReference>
<comment type="caution">
    <text evidence="4">The sequence shown here is derived from an EMBL/GenBank/DDBJ whole genome shotgun (WGS) entry which is preliminary data.</text>
</comment>
<dbReference type="PIRSF" id="PIRSF028520">
    <property type="entry name" value="UCP028520"/>
    <property type="match status" value="1"/>
</dbReference>
<dbReference type="InterPro" id="IPR050832">
    <property type="entry name" value="Bact_Acetyltransf"/>
</dbReference>
<evidence type="ECO:0000313" key="4">
    <source>
        <dbReference type="EMBL" id="RFA28115.1"/>
    </source>
</evidence>
<protein>
    <recommendedName>
        <fullName evidence="3">N-acetyltransferase domain-containing protein</fullName>
    </recommendedName>
</protein>
<dbReference type="Gene3D" id="3.40.630.30">
    <property type="match status" value="1"/>
</dbReference>
<evidence type="ECO:0000256" key="1">
    <source>
        <dbReference type="ARBA" id="ARBA00022679"/>
    </source>
</evidence>
<dbReference type="Proteomes" id="UP000257080">
    <property type="component" value="Unassembled WGS sequence"/>
</dbReference>
<accession>A0A3E0WES5</accession>